<evidence type="ECO:0000313" key="3">
    <source>
        <dbReference type="Proteomes" id="UP000029839"/>
    </source>
</evidence>
<name>A0A0A0BMC0_9CELL</name>
<feature type="compositionally biased region" description="Basic and acidic residues" evidence="1">
    <location>
        <begin position="63"/>
        <end position="72"/>
    </location>
</feature>
<dbReference type="Proteomes" id="UP000029839">
    <property type="component" value="Unassembled WGS sequence"/>
</dbReference>
<feature type="non-terminal residue" evidence="2">
    <location>
        <position position="1"/>
    </location>
</feature>
<sequence>AGPPDDDRTGTTPAAPRRRGPRRATGGTPATTPPTDGARDPFGVSRDDTDEGWGGRGGDDDERILREVPPHW</sequence>
<feature type="compositionally biased region" description="Low complexity" evidence="1">
    <location>
        <begin position="23"/>
        <end position="36"/>
    </location>
</feature>
<reference evidence="2 3" key="2">
    <citation type="journal article" date="2015" name="Stand. Genomic Sci.">
        <title>Draft genome sequence of Cellulomonas carbonis T26(T) and comparative analysis of six Cellulomonas genomes.</title>
        <authorList>
            <person name="Zhuang W."/>
            <person name="Zhang S."/>
            <person name="Xia X."/>
            <person name="Wang G."/>
        </authorList>
    </citation>
    <scope>NUCLEOTIDE SEQUENCE [LARGE SCALE GENOMIC DNA]</scope>
    <source>
        <strain evidence="2 3">T26</strain>
    </source>
</reference>
<comment type="caution">
    <text evidence="2">The sequence shown here is derived from an EMBL/GenBank/DDBJ whole genome shotgun (WGS) entry which is preliminary data.</text>
</comment>
<organism evidence="2 3">
    <name type="scientific">Cellulomonas carbonis T26</name>
    <dbReference type="NCBI Taxonomy" id="947969"/>
    <lineage>
        <taxon>Bacteria</taxon>
        <taxon>Bacillati</taxon>
        <taxon>Actinomycetota</taxon>
        <taxon>Actinomycetes</taxon>
        <taxon>Micrococcales</taxon>
        <taxon>Cellulomonadaceae</taxon>
        <taxon>Cellulomonas</taxon>
    </lineage>
</organism>
<keyword evidence="3" id="KW-1185">Reference proteome</keyword>
<dbReference type="AlphaFoldDB" id="A0A0A0BMC0"/>
<dbReference type="EMBL" id="AXCY01000150">
    <property type="protein sequence ID" value="KGM08837.1"/>
    <property type="molecule type" value="Genomic_DNA"/>
</dbReference>
<dbReference type="RefSeq" id="WP_043609923.1">
    <property type="nucleotide sequence ID" value="NZ_AXCY01000150.1"/>
</dbReference>
<evidence type="ECO:0000256" key="1">
    <source>
        <dbReference type="SAM" id="MobiDB-lite"/>
    </source>
</evidence>
<evidence type="ECO:0000313" key="2">
    <source>
        <dbReference type="EMBL" id="KGM08837.1"/>
    </source>
</evidence>
<proteinExistence type="predicted"/>
<reference evidence="2 3" key="1">
    <citation type="submission" date="2013-08" db="EMBL/GenBank/DDBJ databases">
        <title>Genome sequencing of Cellulomonas carbonis T26.</title>
        <authorList>
            <person name="Chen F."/>
            <person name="Li Y."/>
            <person name="Wang G."/>
        </authorList>
    </citation>
    <scope>NUCLEOTIDE SEQUENCE [LARGE SCALE GENOMIC DNA]</scope>
    <source>
        <strain evidence="2 3">T26</strain>
    </source>
</reference>
<protein>
    <submittedName>
        <fullName evidence="2">Uncharacterized protein</fullName>
    </submittedName>
</protein>
<feature type="region of interest" description="Disordered" evidence="1">
    <location>
        <begin position="1"/>
        <end position="72"/>
    </location>
</feature>
<accession>A0A0A0BMC0</accession>
<gene>
    <name evidence="2" type="ORF">N868_05920</name>
</gene>